<sequence length="82" mass="8993">MKAPAPAPIPAFAPVDKDWVVFEEEVVKVDDGKGWYTVEIKTDAWTVLVGTIADSIPEVVDGISFEDCMLIGVEDIAEVWEV</sequence>
<dbReference type="EMBL" id="PQXH01000002">
    <property type="protein sequence ID" value="TGO19933.1"/>
    <property type="molecule type" value="Genomic_DNA"/>
</dbReference>
<protein>
    <submittedName>
        <fullName evidence="1">Uncharacterized protein</fullName>
    </submittedName>
</protein>
<organism evidence="1 2">
    <name type="scientific">Botrytis tulipae</name>
    <dbReference type="NCBI Taxonomy" id="87230"/>
    <lineage>
        <taxon>Eukaryota</taxon>
        <taxon>Fungi</taxon>
        <taxon>Dikarya</taxon>
        <taxon>Ascomycota</taxon>
        <taxon>Pezizomycotina</taxon>
        <taxon>Leotiomycetes</taxon>
        <taxon>Helotiales</taxon>
        <taxon>Sclerotiniaceae</taxon>
        <taxon>Botrytis</taxon>
    </lineage>
</organism>
<dbReference type="Proteomes" id="UP000297777">
    <property type="component" value="Unassembled WGS sequence"/>
</dbReference>
<dbReference type="AlphaFoldDB" id="A0A4Z1FB52"/>
<dbReference type="OrthoDB" id="3551460at2759"/>
<evidence type="ECO:0000313" key="2">
    <source>
        <dbReference type="Proteomes" id="UP000297777"/>
    </source>
</evidence>
<name>A0A4Z1FB52_9HELO</name>
<evidence type="ECO:0000313" key="1">
    <source>
        <dbReference type="EMBL" id="TGO19933.1"/>
    </source>
</evidence>
<comment type="caution">
    <text evidence="1">The sequence shown here is derived from an EMBL/GenBank/DDBJ whole genome shotgun (WGS) entry which is preliminary data.</text>
</comment>
<accession>A0A4Z1FB52</accession>
<reference evidence="1 2" key="1">
    <citation type="submission" date="2017-12" db="EMBL/GenBank/DDBJ databases">
        <title>Comparative genomics of Botrytis spp.</title>
        <authorList>
            <person name="Valero-Jimenez C.A."/>
            <person name="Tapia P."/>
            <person name="Veloso J."/>
            <person name="Silva-Moreno E."/>
            <person name="Staats M."/>
            <person name="Valdes J.H."/>
            <person name="Van Kan J.A.L."/>
        </authorList>
    </citation>
    <scope>NUCLEOTIDE SEQUENCE [LARGE SCALE GENOMIC DNA]</scope>
    <source>
        <strain evidence="1 2">Bt9001</strain>
    </source>
</reference>
<gene>
    <name evidence="1" type="ORF">BTUL_0002g01330</name>
</gene>
<keyword evidence="2" id="KW-1185">Reference proteome</keyword>
<proteinExistence type="predicted"/>